<keyword evidence="1" id="KW-0732">Signal</keyword>
<reference evidence="2" key="1">
    <citation type="submission" date="2020-06" db="EMBL/GenBank/DDBJ databases">
        <authorList>
            <person name="Li T."/>
            <person name="Hu X."/>
            <person name="Zhang T."/>
            <person name="Song X."/>
            <person name="Zhang H."/>
            <person name="Dai N."/>
            <person name="Sheng W."/>
            <person name="Hou X."/>
            <person name="Wei L."/>
        </authorList>
    </citation>
    <scope>NUCLEOTIDE SEQUENCE</scope>
    <source>
        <strain evidence="2">G01</strain>
        <tissue evidence="2">Leaf</tissue>
    </source>
</reference>
<proteinExistence type="predicted"/>
<feature type="signal peptide" evidence="1">
    <location>
        <begin position="1"/>
        <end position="16"/>
    </location>
</feature>
<name>A0AAW2LU13_9LAMI</name>
<reference evidence="2" key="2">
    <citation type="journal article" date="2024" name="Plant">
        <title>Genomic evolution and insights into agronomic trait innovations of Sesamum species.</title>
        <authorList>
            <person name="Miao H."/>
            <person name="Wang L."/>
            <person name="Qu L."/>
            <person name="Liu H."/>
            <person name="Sun Y."/>
            <person name="Le M."/>
            <person name="Wang Q."/>
            <person name="Wei S."/>
            <person name="Zheng Y."/>
            <person name="Lin W."/>
            <person name="Duan Y."/>
            <person name="Cao H."/>
            <person name="Xiong S."/>
            <person name="Wang X."/>
            <person name="Wei L."/>
            <person name="Li C."/>
            <person name="Ma Q."/>
            <person name="Ju M."/>
            <person name="Zhao R."/>
            <person name="Li G."/>
            <person name="Mu C."/>
            <person name="Tian Q."/>
            <person name="Mei H."/>
            <person name="Zhang T."/>
            <person name="Gao T."/>
            <person name="Zhang H."/>
        </authorList>
    </citation>
    <scope>NUCLEOTIDE SEQUENCE</scope>
    <source>
        <strain evidence="2">G01</strain>
    </source>
</reference>
<protein>
    <recommendedName>
        <fullName evidence="3">Antimicrobial peptide</fullName>
    </recommendedName>
</protein>
<dbReference type="AlphaFoldDB" id="A0AAW2LU13"/>
<comment type="caution">
    <text evidence="2">The sequence shown here is derived from an EMBL/GenBank/DDBJ whole genome shotgun (WGS) entry which is preliminary data.</text>
</comment>
<evidence type="ECO:0000313" key="2">
    <source>
        <dbReference type="EMBL" id="KAL0322561.1"/>
    </source>
</evidence>
<accession>A0AAW2LU13</accession>
<sequence length="90" mass="10321">MIVKKLFLMLGLLVLALNFESCRLGFITWSKTSFGHICKKVRHLEERIVQLQKLPVTGEIATEIRECTGEIERCLAQEEVAETAWQSRMA</sequence>
<evidence type="ECO:0000256" key="1">
    <source>
        <dbReference type="SAM" id="SignalP"/>
    </source>
</evidence>
<feature type="chain" id="PRO_5043486723" description="Antimicrobial peptide" evidence="1">
    <location>
        <begin position="17"/>
        <end position="90"/>
    </location>
</feature>
<dbReference type="EMBL" id="JACGWK010000012">
    <property type="protein sequence ID" value="KAL0322561.1"/>
    <property type="molecule type" value="Genomic_DNA"/>
</dbReference>
<evidence type="ECO:0008006" key="3">
    <source>
        <dbReference type="Google" id="ProtNLM"/>
    </source>
</evidence>
<gene>
    <name evidence="2" type="ORF">Sangu_1875400</name>
</gene>
<organism evidence="2">
    <name type="scientific">Sesamum angustifolium</name>
    <dbReference type="NCBI Taxonomy" id="2727405"/>
    <lineage>
        <taxon>Eukaryota</taxon>
        <taxon>Viridiplantae</taxon>
        <taxon>Streptophyta</taxon>
        <taxon>Embryophyta</taxon>
        <taxon>Tracheophyta</taxon>
        <taxon>Spermatophyta</taxon>
        <taxon>Magnoliopsida</taxon>
        <taxon>eudicotyledons</taxon>
        <taxon>Gunneridae</taxon>
        <taxon>Pentapetalae</taxon>
        <taxon>asterids</taxon>
        <taxon>lamiids</taxon>
        <taxon>Lamiales</taxon>
        <taxon>Pedaliaceae</taxon>
        <taxon>Sesamum</taxon>
    </lineage>
</organism>